<evidence type="ECO:0000313" key="2">
    <source>
        <dbReference type="Proteomes" id="UP001230649"/>
    </source>
</evidence>
<sequence>MSASNSFTTSALGPLSSAAHVASAAPATSYQPTWCPNPSRFPWDGTTGVEKSQDLSPPTCAPSVLTIDPLQKSLAPKVPAIREVARFMECLAEAMKREGLDLSKLESAQVQFGEDVRNAEGNPAHQCPTNELNGAWSWEKISDTARVWNYGAIAGLGLGVWRKERGFANGREVRTRYCGAQGEAMRPLGRAKTFSFRLSVLGLWCDSPSVQSQLPSSVRMSIRTSPRSESPAALPREGDTTVVENETCLGPTQTYGGSPLRLLETYDRKPSPPRTPTKTACTSTVASAEEPSPDYHVLTDVTWDDEDDLETEYNREKIWWDAWKQDGLAQVAARMKVLQKEKTHWECRHFPDFDQWYRNRQLVEAANKGQQTYSNQEPFRFVDAQLIGKQLISSVSAAEKTAKSHAANKVKWTSPSKRTKHV</sequence>
<gene>
    <name evidence="1" type="ORF">QFC20_006968</name>
</gene>
<proteinExistence type="predicted"/>
<dbReference type="Proteomes" id="UP001230649">
    <property type="component" value="Unassembled WGS sequence"/>
</dbReference>
<comment type="caution">
    <text evidence="1">The sequence shown here is derived from an EMBL/GenBank/DDBJ whole genome shotgun (WGS) entry which is preliminary data.</text>
</comment>
<accession>A0ACC2V4V8</accession>
<dbReference type="EMBL" id="JASBWS010000143">
    <property type="protein sequence ID" value="KAJ9094138.1"/>
    <property type="molecule type" value="Genomic_DNA"/>
</dbReference>
<name>A0ACC2V4V8_9TREE</name>
<protein>
    <submittedName>
        <fullName evidence="1">Uncharacterized protein</fullName>
    </submittedName>
</protein>
<evidence type="ECO:0000313" key="1">
    <source>
        <dbReference type="EMBL" id="KAJ9094138.1"/>
    </source>
</evidence>
<keyword evidence="2" id="KW-1185">Reference proteome</keyword>
<organism evidence="1 2">
    <name type="scientific">Naganishia adeliensis</name>
    <dbReference type="NCBI Taxonomy" id="92952"/>
    <lineage>
        <taxon>Eukaryota</taxon>
        <taxon>Fungi</taxon>
        <taxon>Dikarya</taxon>
        <taxon>Basidiomycota</taxon>
        <taxon>Agaricomycotina</taxon>
        <taxon>Tremellomycetes</taxon>
        <taxon>Filobasidiales</taxon>
        <taxon>Filobasidiaceae</taxon>
        <taxon>Naganishia</taxon>
    </lineage>
</organism>
<reference evidence="1" key="1">
    <citation type="submission" date="2023-04" db="EMBL/GenBank/DDBJ databases">
        <title>Draft Genome sequencing of Naganishia species isolated from polar environments using Oxford Nanopore Technology.</title>
        <authorList>
            <person name="Leo P."/>
            <person name="Venkateswaran K."/>
        </authorList>
    </citation>
    <scope>NUCLEOTIDE SEQUENCE</scope>
    <source>
        <strain evidence="1">MNA-CCFEE 5262</strain>
    </source>
</reference>